<name>A0A0R1YIX1_9LACO</name>
<dbReference type="RefSeq" id="WP_025080682.1">
    <property type="nucleotide sequence ID" value="NZ_AZGI01000033.1"/>
</dbReference>
<organism evidence="1 2">
    <name type="scientific">Lactobacillus hamsteri DSM 5661 = JCM 6256</name>
    <dbReference type="NCBI Taxonomy" id="1423754"/>
    <lineage>
        <taxon>Bacteria</taxon>
        <taxon>Bacillati</taxon>
        <taxon>Bacillota</taxon>
        <taxon>Bacilli</taxon>
        <taxon>Lactobacillales</taxon>
        <taxon>Lactobacillaceae</taxon>
        <taxon>Lactobacillus</taxon>
    </lineage>
</organism>
<protein>
    <submittedName>
        <fullName evidence="1">Reductase</fullName>
    </submittedName>
</protein>
<dbReference type="eggNOG" id="COG0456">
    <property type="taxonomic scope" value="Bacteria"/>
</dbReference>
<dbReference type="Proteomes" id="UP000051223">
    <property type="component" value="Unassembled WGS sequence"/>
</dbReference>
<dbReference type="PATRIC" id="fig|1423754.3.peg.1013"/>
<keyword evidence="2" id="KW-1185">Reference proteome</keyword>
<proteinExistence type="predicted"/>
<evidence type="ECO:0000313" key="1">
    <source>
        <dbReference type="EMBL" id="KRM39833.1"/>
    </source>
</evidence>
<dbReference type="AlphaFoldDB" id="A0A0R1YIX1"/>
<accession>A0A0R1YIX1</accession>
<gene>
    <name evidence="1" type="ORF">FC39_GL000986</name>
</gene>
<dbReference type="STRING" id="1423754.FC39_GL000986"/>
<dbReference type="OrthoDB" id="2189687at2"/>
<comment type="caution">
    <text evidence="1">The sequence shown here is derived from an EMBL/GenBank/DDBJ whole genome shotgun (WGS) entry which is preliminary data.</text>
</comment>
<reference evidence="1 2" key="1">
    <citation type="journal article" date="2015" name="Genome Announc.">
        <title>Expanding the biotechnology potential of lactobacilli through comparative genomics of 213 strains and associated genera.</title>
        <authorList>
            <person name="Sun Z."/>
            <person name="Harris H.M."/>
            <person name="McCann A."/>
            <person name="Guo C."/>
            <person name="Argimon S."/>
            <person name="Zhang W."/>
            <person name="Yang X."/>
            <person name="Jeffery I.B."/>
            <person name="Cooney J.C."/>
            <person name="Kagawa T.F."/>
            <person name="Liu W."/>
            <person name="Song Y."/>
            <person name="Salvetti E."/>
            <person name="Wrobel A."/>
            <person name="Rasinkangas P."/>
            <person name="Parkhill J."/>
            <person name="Rea M.C."/>
            <person name="O'Sullivan O."/>
            <person name="Ritari J."/>
            <person name="Douillard F.P."/>
            <person name="Paul Ross R."/>
            <person name="Yang R."/>
            <person name="Briner A.E."/>
            <person name="Felis G.E."/>
            <person name="de Vos W.M."/>
            <person name="Barrangou R."/>
            <person name="Klaenhammer T.R."/>
            <person name="Caufield P.W."/>
            <person name="Cui Y."/>
            <person name="Zhang H."/>
            <person name="O'Toole P.W."/>
        </authorList>
    </citation>
    <scope>NUCLEOTIDE SEQUENCE [LARGE SCALE GENOMIC DNA]</scope>
    <source>
        <strain evidence="1 2">DSM 5661</strain>
    </source>
</reference>
<sequence>MLVQYKKDYEKTAMGLLSFLPDFKNLDNLRDEMKLNQEDNDFQLYLYRNDSSNIVGVLGTQNDDNFIIIRYLSLAPGFREEKYLLDILKNLSEDYPNKKIAAVPEYTYLIKLLKKNNDK</sequence>
<evidence type="ECO:0000313" key="2">
    <source>
        <dbReference type="Proteomes" id="UP000051223"/>
    </source>
</evidence>
<dbReference type="EMBL" id="AZGI01000033">
    <property type="protein sequence ID" value="KRM39833.1"/>
    <property type="molecule type" value="Genomic_DNA"/>
</dbReference>